<evidence type="ECO:0000256" key="7">
    <source>
        <dbReference type="HAMAP-Rule" id="MF_01201"/>
    </source>
</evidence>
<name>A0A5C1YR93_9PROT</name>
<keyword evidence="6 7" id="KW-0413">Isomerase</keyword>
<evidence type="ECO:0000259" key="10">
    <source>
        <dbReference type="SMART" id="SM01005"/>
    </source>
</evidence>
<evidence type="ECO:0000256" key="3">
    <source>
        <dbReference type="ARBA" id="ARBA00007880"/>
    </source>
</evidence>
<dbReference type="EMBL" id="CP043506">
    <property type="protein sequence ID" value="QEO17312.1"/>
    <property type="molecule type" value="Genomic_DNA"/>
</dbReference>
<dbReference type="InterPro" id="IPR011079">
    <property type="entry name" value="Ala_racemase_C"/>
</dbReference>
<comment type="cofactor">
    <cofactor evidence="2 7 8">
        <name>pyridoxal 5'-phosphate</name>
        <dbReference type="ChEBI" id="CHEBI:597326"/>
    </cofactor>
</comment>
<comment type="similarity">
    <text evidence="3 7">Belongs to the alanine racemase family.</text>
</comment>
<dbReference type="Proteomes" id="UP000324536">
    <property type="component" value="Chromosome"/>
</dbReference>
<feature type="binding site" evidence="7 9">
    <location>
        <position position="148"/>
    </location>
    <ligand>
        <name>substrate</name>
    </ligand>
</feature>
<dbReference type="GO" id="GO:0030632">
    <property type="term" value="P:D-alanine biosynthetic process"/>
    <property type="evidence" value="ECO:0007669"/>
    <property type="project" value="UniProtKB-UniRule"/>
</dbReference>
<dbReference type="NCBIfam" id="TIGR00492">
    <property type="entry name" value="alr"/>
    <property type="match status" value="1"/>
</dbReference>
<dbReference type="HAMAP" id="MF_01201">
    <property type="entry name" value="Ala_racemase"/>
    <property type="match status" value="1"/>
</dbReference>
<dbReference type="InterPro" id="IPR029066">
    <property type="entry name" value="PLP-binding_barrel"/>
</dbReference>
<keyword evidence="5 7" id="KW-0663">Pyridoxal phosphate</keyword>
<dbReference type="PROSITE" id="PS00395">
    <property type="entry name" value="ALANINE_RACEMASE"/>
    <property type="match status" value="1"/>
</dbReference>
<dbReference type="Pfam" id="PF01168">
    <property type="entry name" value="Ala_racemase_N"/>
    <property type="match status" value="1"/>
</dbReference>
<proteinExistence type="inferred from homology"/>
<gene>
    <name evidence="11" type="primary">alr</name>
    <name evidence="11" type="ORF">FLP30_05855</name>
</gene>
<evidence type="ECO:0000256" key="2">
    <source>
        <dbReference type="ARBA" id="ARBA00001933"/>
    </source>
</evidence>
<dbReference type="GO" id="GO:0008784">
    <property type="term" value="F:alanine racemase activity"/>
    <property type="evidence" value="ECO:0007669"/>
    <property type="project" value="UniProtKB-UniRule"/>
</dbReference>
<evidence type="ECO:0000256" key="6">
    <source>
        <dbReference type="ARBA" id="ARBA00023235"/>
    </source>
</evidence>
<organism evidence="11 12">
    <name type="scientific">Acetobacter vaccinii</name>
    <dbReference type="NCBI Taxonomy" id="2592655"/>
    <lineage>
        <taxon>Bacteria</taxon>
        <taxon>Pseudomonadati</taxon>
        <taxon>Pseudomonadota</taxon>
        <taxon>Alphaproteobacteria</taxon>
        <taxon>Acetobacterales</taxon>
        <taxon>Acetobacteraceae</taxon>
        <taxon>Acetobacter</taxon>
    </lineage>
</organism>
<evidence type="ECO:0000256" key="8">
    <source>
        <dbReference type="PIRSR" id="PIRSR600821-50"/>
    </source>
</evidence>
<evidence type="ECO:0000256" key="9">
    <source>
        <dbReference type="PIRSR" id="PIRSR600821-52"/>
    </source>
</evidence>
<dbReference type="SUPFAM" id="SSF51419">
    <property type="entry name" value="PLP-binding barrel"/>
    <property type="match status" value="1"/>
</dbReference>
<feature type="domain" description="Alanine racemase C-terminal" evidence="10">
    <location>
        <begin position="249"/>
        <end position="375"/>
    </location>
</feature>
<dbReference type="KEGG" id="acek:FLP30_05855"/>
<evidence type="ECO:0000313" key="12">
    <source>
        <dbReference type="Proteomes" id="UP000324536"/>
    </source>
</evidence>
<evidence type="ECO:0000256" key="4">
    <source>
        <dbReference type="ARBA" id="ARBA00013089"/>
    </source>
</evidence>
<comment type="function">
    <text evidence="7">Catalyzes the interconversion of L-alanine and D-alanine. May also act on other amino acids.</text>
</comment>
<dbReference type="AlphaFoldDB" id="A0A5C1YR93"/>
<keyword evidence="12" id="KW-1185">Reference proteome</keyword>
<comment type="pathway">
    <text evidence="7">Amino-acid biosynthesis; D-alanine biosynthesis; D-alanine from L-alanine: step 1/1.</text>
</comment>
<dbReference type="InterPro" id="IPR009006">
    <property type="entry name" value="Ala_racemase/Decarboxylase_C"/>
</dbReference>
<evidence type="ECO:0000313" key="11">
    <source>
        <dbReference type="EMBL" id="QEO17312.1"/>
    </source>
</evidence>
<dbReference type="PRINTS" id="PR00992">
    <property type="entry name" value="ALARACEMASE"/>
</dbReference>
<feature type="binding site" evidence="7 9">
    <location>
        <position position="318"/>
    </location>
    <ligand>
        <name>substrate</name>
    </ligand>
</feature>
<dbReference type="InterPro" id="IPR020622">
    <property type="entry name" value="Ala_racemase_pyridoxalP-BS"/>
</dbReference>
<dbReference type="InterPro" id="IPR000821">
    <property type="entry name" value="Ala_racemase"/>
</dbReference>
<dbReference type="GO" id="GO:0030170">
    <property type="term" value="F:pyridoxal phosphate binding"/>
    <property type="evidence" value="ECO:0007669"/>
    <property type="project" value="UniProtKB-UniRule"/>
</dbReference>
<feature type="modified residue" description="N6-(pyridoxal phosphate)lysine" evidence="7 8">
    <location>
        <position position="49"/>
    </location>
</feature>
<dbReference type="UniPathway" id="UPA00042">
    <property type="reaction ID" value="UER00497"/>
</dbReference>
<feature type="active site" description="Proton acceptor; specific for D-alanine" evidence="7">
    <location>
        <position position="49"/>
    </location>
</feature>
<dbReference type="Gene3D" id="3.20.20.10">
    <property type="entry name" value="Alanine racemase"/>
    <property type="match status" value="1"/>
</dbReference>
<dbReference type="EC" id="5.1.1.1" evidence="4 7"/>
<protein>
    <recommendedName>
        <fullName evidence="4 7">Alanine racemase</fullName>
        <ecNumber evidence="4 7">5.1.1.1</ecNumber>
    </recommendedName>
</protein>
<dbReference type="PANTHER" id="PTHR30511">
    <property type="entry name" value="ALANINE RACEMASE"/>
    <property type="match status" value="1"/>
</dbReference>
<dbReference type="Pfam" id="PF00842">
    <property type="entry name" value="Ala_racemase_C"/>
    <property type="match status" value="1"/>
</dbReference>
<dbReference type="PANTHER" id="PTHR30511:SF0">
    <property type="entry name" value="ALANINE RACEMASE, CATABOLIC-RELATED"/>
    <property type="match status" value="1"/>
</dbReference>
<sequence length="384" mass="40055">MTQPPPPCSASWPATRAGAVLRVDLAALVRNYGHVAGLAQGAACAAVVKADAYGLGAAQVAPVLEQAGAREFFVAHVDEGLALRPYVSPQARITVLHGPRPDAVEACLANGLRPVLNSLEQIGWVQAVARQRGTVVDAVLQLDTGMSRFGLSEADIHTLANDPSAFDGLSLSLIMSHLACADNPQDPANAMQAARLRAYAALLPPAPLSLAASSGVFLGPDYHFNLVRPGAALYGVAPQTGQANPLEAVVRLQAHVLQTRQLRAGDRVGYGLTWQAPGPCRVATIGVGYADGFARQGAALGCAWFKGRRLPVVGRISMDSMTVDITDLPAGELEADGMVDLLDATHGVDAVAQAEGTIGYEVLTSLGRRYHRVYDTAGVAHPGS</sequence>
<accession>A0A5C1YR93</accession>
<dbReference type="SMART" id="SM01005">
    <property type="entry name" value="Ala_racemase_C"/>
    <property type="match status" value="1"/>
</dbReference>
<dbReference type="SUPFAM" id="SSF50621">
    <property type="entry name" value="Alanine racemase C-terminal domain-like"/>
    <property type="match status" value="1"/>
</dbReference>
<dbReference type="GO" id="GO:0005829">
    <property type="term" value="C:cytosol"/>
    <property type="evidence" value="ECO:0007669"/>
    <property type="project" value="TreeGrafter"/>
</dbReference>
<dbReference type="Gene3D" id="2.40.37.10">
    <property type="entry name" value="Lyase, Ornithine Decarboxylase, Chain A, domain 1"/>
    <property type="match status" value="1"/>
</dbReference>
<dbReference type="CDD" id="cd00430">
    <property type="entry name" value="PLPDE_III_AR"/>
    <property type="match status" value="1"/>
</dbReference>
<comment type="catalytic activity">
    <reaction evidence="1 7">
        <text>L-alanine = D-alanine</text>
        <dbReference type="Rhea" id="RHEA:20249"/>
        <dbReference type="ChEBI" id="CHEBI:57416"/>
        <dbReference type="ChEBI" id="CHEBI:57972"/>
        <dbReference type="EC" id="5.1.1.1"/>
    </reaction>
</comment>
<evidence type="ECO:0000256" key="5">
    <source>
        <dbReference type="ARBA" id="ARBA00022898"/>
    </source>
</evidence>
<feature type="active site" description="Proton acceptor; specific for L-alanine" evidence="7">
    <location>
        <position position="270"/>
    </location>
</feature>
<reference evidence="11 12" key="1">
    <citation type="submission" date="2019-09" db="EMBL/GenBank/DDBJ databases">
        <title>Genome sequencing of strain KACC 21233.</title>
        <authorList>
            <person name="Heo J."/>
            <person name="Kim S.-J."/>
            <person name="Kim J.-S."/>
            <person name="Hong S.-B."/>
            <person name="Kwon S.-W."/>
        </authorList>
    </citation>
    <scope>NUCLEOTIDE SEQUENCE [LARGE SCALE GENOMIC DNA]</scope>
    <source>
        <strain evidence="11 12">KACC 21233</strain>
    </source>
</reference>
<evidence type="ECO:0000256" key="1">
    <source>
        <dbReference type="ARBA" id="ARBA00000316"/>
    </source>
</evidence>
<dbReference type="RefSeq" id="WP_149278990.1">
    <property type="nucleotide sequence ID" value="NZ_CP043506.1"/>
</dbReference>
<dbReference type="OrthoDB" id="9813814at2"/>
<dbReference type="InterPro" id="IPR001608">
    <property type="entry name" value="Ala_racemase_N"/>
</dbReference>